<dbReference type="SMART" id="SM00560">
    <property type="entry name" value="LamGL"/>
    <property type="match status" value="2"/>
</dbReference>
<dbReference type="GO" id="GO:0004252">
    <property type="term" value="F:serine-type endopeptidase activity"/>
    <property type="evidence" value="ECO:0007669"/>
    <property type="project" value="InterPro"/>
</dbReference>
<protein>
    <recommendedName>
        <fullName evidence="4">Peptidase S1 domain-containing protein</fullName>
    </recommendedName>
</protein>
<dbReference type="KEGG" id="spla:CP981_06585"/>
<dbReference type="Gene3D" id="2.60.120.200">
    <property type="match status" value="2"/>
</dbReference>
<dbReference type="PANTHER" id="PTHR46943:SF1">
    <property type="entry name" value="PENTRAXIN-RELATED PROTEIN PTX3"/>
    <property type="match status" value="1"/>
</dbReference>
<dbReference type="Gene3D" id="2.40.10.10">
    <property type="entry name" value="Trypsin-like serine proteases"/>
    <property type="match status" value="1"/>
</dbReference>
<evidence type="ECO:0000259" key="4">
    <source>
        <dbReference type="PROSITE" id="PS50240"/>
    </source>
</evidence>
<name>A0AAE6NED6_STRPT</name>
<feature type="chain" id="PRO_5042132769" description="Peptidase S1 domain-containing protein" evidence="3">
    <location>
        <begin position="24"/>
        <end position="815"/>
    </location>
</feature>
<dbReference type="InterPro" id="IPR006311">
    <property type="entry name" value="TAT_signal"/>
</dbReference>
<dbReference type="RefSeq" id="WP_150522318.1">
    <property type="nucleotide sequence ID" value="NZ_CP023691.1"/>
</dbReference>
<dbReference type="PANTHER" id="PTHR46943">
    <property type="entry name" value="PENTRAXIN-RELATED PROTEIN PTX3"/>
    <property type="match status" value="1"/>
</dbReference>
<sequence>MNLARRTLVMGAAAAACATAVIAPTSHGSLPQLPMETVADAQPGHAIEDFVHPDADKIKEEKGITLKRGDGRIILAECGSSAGLMEVWSRKNDKVCFRITGTSGYLTMEIPAVFAVKGSADHAADITLTTPDSKKVEVEVGKDTWTPVGESTDPQAREHLLVEIGVGQDRPTPPKLSGDADRPWLARVTVNKPGYEGGRSCSGALIDRTWVLTAASCLTENPSRPLRTAAAPTLDATATFAGQPPVKINYLIPRSDRDVLLARLATPVTGINPATLAGSVSADGTTLLAAGFGRTATEWVPSSPHHSTVTQKGDAATTLELTGGRICKGDAGGPVLDGNGRITAVQSRADHPGCFGQSGQSADAIAARTDNISGWLKSSTFSGKAAFGLDEGAGARRMSGGVAEEFVAQLGGGAELGVAGRTGTALRLNGTSSYAATAGPVVDTTKSFSVSAWVKLDNKDRNYTFLSQAGNRASGFQLYYSKTYDKWVFNRHTKDTDDTTIARSVSADAAQAGTWTHLAGVYDSATKKVQLFVNGKPQTAADFTTPWRADGGLQIGRLHFQGAWQENTRGLVDEVRTIQSVAAPADVAAIADGGLPTHLQELASFPLDEESGSARVSGGHGAGPVATLAGSGAQLGVVGKVGTALRLNGTSAYAATAGPVVDTTKSFSVSAWVKLDNKDRNYTFLSQAGNRASGFQLYYSKTYDKWVFNRHTKDTDDTTIARSVSADAAQAGTWTHLAGVYDSATKKVQLFVNGKPQTAADFTTPWRAGSTLQIGRLFYQGVWQEHFAGAIDNVRIWDRSIEAEELANEGIQITG</sequence>
<dbReference type="InterPro" id="IPR009003">
    <property type="entry name" value="Peptidase_S1_PA"/>
</dbReference>
<evidence type="ECO:0000313" key="5">
    <source>
        <dbReference type="EMBL" id="QEV51369.1"/>
    </source>
</evidence>
<feature type="domain" description="Peptidase S1" evidence="4">
    <location>
        <begin position="164"/>
        <end position="381"/>
    </location>
</feature>
<dbReference type="Pfam" id="PF00089">
    <property type="entry name" value="Trypsin"/>
    <property type="match status" value="1"/>
</dbReference>
<proteinExistence type="predicted"/>
<gene>
    <name evidence="5" type="ORF">CP981_06585</name>
</gene>
<reference evidence="5 6" key="1">
    <citation type="submission" date="2017-09" db="EMBL/GenBank/DDBJ databases">
        <authorList>
            <person name="Lee N."/>
            <person name="Cho B.-K."/>
        </authorList>
    </citation>
    <scope>NUCLEOTIDE SEQUENCE [LARGE SCALE GENOMIC DNA]</scope>
    <source>
        <strain evidence="5 6">ATCC 23948</strain>
    </source>
</reference>
<dbReference type="InterPro" id="IPR013320">
    <property type="entry name" value="ConA-like_dom_sf"/>
</dbReference>
<dbReference type="EMBL" id="CP023691">
    <property type="protein sequence ID" value="QEV51369.1"/>
    <property type="molecule type" value="Genomic_DNA"/>
</dbReference>
<evidence type="ECO:0000256" key="3">
    <source>
        <dbReference type="SAM" id="SignalP"/>
    </source>
</evidence>
<dbReference type="InterPro" id="IPR043504">
    <property type="entry name" value="Peptidase_S1_PA_chymotrypsin"/>
</dbReference>
<dbReference type="Pfam" id="PF13385">
    <property type="entry name" value="Laminin_G_3"/>
    <property type="match status" value="2"/>
</dbReference>
<dbReference type="InterPro" id="IPR006558">
    <property type="entry name" value="LamG-like"/>
</dbReference>
<dbReference type="GO" id="GO:0006508">
    <property type="term" value="P:proteolysis"/>
    <property type="evidence" value="ECO:0007669"/>
    <property type="project" value="InterPro"/>
</dbReference>
<accession>A0AAE6NED6</accession>
<dbReference type="Proteomes" id="UP000325458">
    <property type="component" value="Chromosome"/>
</dbReference>
<dbReference type="PRINTS" id="PR00722">
    <property type="entry name" value="CHYMOTRYPSIN"/>
</dbReference>
<dbReference type="PROSITE" id="PS51257">
    <property type="entry name" value="PROKAR_LIPOPROTEIN"/>
    <property type="match status" value="1"/>
</dbReference>
<dbReference type="GO" id="GO:0006955">
    <property type="term" value="P:immune response"/>
    <property type="evidence" value="ECO:0007669"/>
    <property type="project" value="InterPro"/>
</dbReference>
<evidence type="ECO:0000256" key="1">
    <source>
        <dbReference type="ARBA" id="ARBA00022729"/>
    </source>
</evidence>
<dbReference type="InterPro" id="IPR001314">
    <property type="entry name" value="Peptidase_S1A"/>
</dbReference>
<keyword evidence="2" id="KW-1015">Disulfide bond</keyword>
<evidence type="ECO:0000313" key="6">
    <source>
        <dbReference type="Proteomes" id="UP000325458"/>
    </source>
</evidence>
<dbReference type="SMART" id="SM00020">
    <property type="entry name" value="Tryp_SPc"/>
    <property type="match status" value="1"/>
</dbReference>
<dbReference type="GeneID" id="90922975"/>
<evidence type="ECO:0000256" key="2">
    <source>
        <dbReference type="ARBA" id="ARBA00023157"/>
    </source>
</evidence>
<feature type="signal peptide" evidence="3">
    <location>
        <begin position="1"/>
        <end position="23"/>
    </location>
</feature>
<dbReference type="SUPFAM" id="SSF49899">
    <property type="entry name" value="Concanavalin A-like lectins/glucanases"/>
    <property type="match status" value="2"/>
</dbReference>
<keyword evidence="1 3" id="KW-0732">Signal</keyword>
<organism evidence="5 6">
    <name type="scientific">Streptomyces platensis</name>
    <dbReference type="NCBI Taxonomy" id="58346"/>
    <lineage>
        <taxon>Bacteria</taxon>
        <taxon>Bacillati</taxon>
        <taxon>Actinomycetota</taxon>
        <taxon>Actinomycetes</taxon>
        <taxon>Kitasatosporales</taxon>
        <taxon>Streptomycetaceae</taxon>
        <taxon>Streptomyces</taxon>
    </lineage>
</organism>
<dbReference type="SUPFAM" id="SSF50494">
    <property type="entry name" value="Trypsin-like serine proteases"/>
    <property type="match status" value="1"/>
</dbReference>
<dbReference type="AlphaFoldDB" id="A0AAE6NED6"/>
<dbReference type="PROSITE" id="PS51318">
    <property type="entry name" value="TAT"/>
    <property type="match status" value="1"/>
</dbReference>
<dbReference type="InterPro" id="IPR001254">
    <property type="entry name" value="Trypsin_dom"/>
</dbReference>
<dbReference type="PROSITE" id="PS50240">
    <property type="entry name" value="TRYPSIN_DOM"/>
    <property type="match status" value="1"/>
</dbReference>
<dbReference type="InterPro" id="IPR042837">
    <property type="entry name" value="PTX3"/>
</dbReference>